<dbReference type="KEGG" id="oho:Oweho_1684"/>
<organism evidence="2 3">
    <name type="scientific">Owenweeksia hongkongensis (strain DSM 17368 / CIP 108786 / JCM 12287 / NRRL B-23963 / UST20020801)</name>
    <dbReference type="NCBI Taxonomy" id="926562"/>
    <lineage>
        <taxon>Bacteria</taxon>
        <taxon>Pseudomonadati</taxon>
        <taxon>Bacteroidota</taxon>
        <taxon>Flavobacteriia</taxon>
        <taxon>Flavobacteriales</taxon>
        <taxon>Owenweeksiaceae</taxon>
        <taxon>Owenweeksia</taxon>
    </lineage>
</organism>
<sequence length="518" mass="60114">MNRKLKQFTEVLNSQSYLHKRSLFGLFLAILLIDRIVALVNFGFVYTDIDQTVLWNGLLDYSQGIFPEPFFYGQPYNYMLESLVAVPLYWMNIPVYIAMPMTTSCIVLLPFIILAFLFFKTKNPFWAFLTLALPVLLPVEFNFLTSLSRGFVQAFLFLPLLYIPLFYPQKKGSVTLLYITSALCFIANQSSALFIAPVFLFVFSYHYKSLLFYIKALLVLPILFLDYLAKEFYTSHSERIVHPHANVGFSLDTFWESLKTYDHFENLFPFFSSWGIVYPLLFILLAVIGYRKSLIKEALFSAVAFLMLMVTFAIPKVQERHDEADIFFTPSRLFIVLPILLIISLFIIFKKSKNAYRLTLPLLALTVVFMILKNNHLDRKIDHILDGNIFPSVKNETLVTRALHLNKIALKNDVDLIVHANMNGYEYILDSYAFNPIVYHSRKGEKKIISVNLYGDRRTWLYSSSLPSRQILLSGFKIDSNLLKPFDHEIISDEEIVIKNNNLSTQELFSRFNLEFKI</sequence>
<feature type="transmembrane region" description="Helical" evidence="1">
    <location>
        <begin position="23"/>
        <end position="46"/>
    </location>
</feature>
<dbReference type="OrthoDB" id="8900873at2"/>
<keyword evidence="3" id="KW-1185">Reference proteome</keyword>
<feature type="transmembrane region" description="Helical" evidence="1">
    <location>
        <begin position="125"/>
        <end position="144"/>
    </location>
</feature>
<accession>G8R032</accession>
<evidence type="ECO:0000313" key="3">
    <source>
        <dbReference type="Proteomes" id="UP000005631"/>
    </source>
</evidence>
<feature type="transmembrane region" description="Helical" evidence="1">
    <location>
        <begin position="267"/>
        <end position="288"/>
    </location>
</feature>
<dbReference type="HOGENOM" id="CLU_525661_0_0_10"/>
<feature type="transmembrane region" description="Helical" evidence="1">
    <location>
        <begin position="176"/>
        <end position="204"/>
    </location>
</feature>
<name>G8R032_OWEHD</name>
<evidence type="ECO:0000256" key="1">
    <source>
        <dbReference type="SAM" id="Phobius"/>
    </source>
</evidence>
<dbReference type="STRING" id="926562.Oweho_1684"/>
<feature type="transmembrane region" description="Helical" evidence="1">
    <location>
        <begin position="294"/>
        <end position="314"/>
    </location>
</feature>
<evidence type="ECO:0000313" key="2">
    <source>
        <dbReference type="EMBL" id="AEV32672.1"/>
    </source>
</evidence>
<dbReference type="AlphaFoldDB" id="G8R032"/>
<gene>
    <name evidence="2" type="ordered locus">Oweho_1684</name>
</gene>
<dbReference type="Proteomes" id="UP000005631">
    <property type="component" value="Chromosome"/>
</dbReference>
<feature type="transmembrane region" description="Helical" evidence="1">
    <location>
        <begin position="93"/>
        <end position="118"/>
    </location>
</feature>
<dbReference type="EMBL" id="CP003156">
    <property type="protein sequence ID" value="AEV32672.1"/>
    <property type="molecule type" value="Genomic_DNA"/>
</dbReference>
<proteinExistence type="predicted"/>
<feature type="transmembrane region" description="Helical" evidence="1">
    <location>
        <begin position="210"/>
        <end position="229"/>
    </location>
</feature>
<keyword evidence="1" id="KW-1133">Transmembrane helix</keyword>
<keyword evidence="1" id="KW-0812">Transmembrane</keyword>
<reference evidence="2 3" key="1">
    <citation type="journal article" date="2012" name="Stand. Genomic Sci.">
        <title>Genome sequence of the orange-pigmented seawater bacterium Owenweeksia hongkongensis type strain (UST20020801(T)).</title>
        <authorList>
            <person name="Riedel T."/>
            <person name="Held B."/>
            <person name="Nolan M."/>
            <person name="Lucas S."/>
            <person name="Lapidus A."/>
            <person name="Tice H."/>
            <person name="Del Rio T.G."/>
            <person name="Cheng J.F."/>
            <person name="Han C."/>
            <person name="Tapia R."/>
            <person name="Goodwin L.A."/>
            <person name="Pitluck S."/>
            <person name="Liolios K."/>
            <person name="Mavromatis K."/>
            <person name="Pagani I."/>
            <person name="Ivanova N."/>
            <person name="Mikhailova N."/>
            <person name="Pati A."/>
            <person name="Chen A."/>
            <person name="Palaniappan K."/>
            <person name="Rohde M."/>
            <person name="Tindall B.J."/>
            <person name="Detter J.C."/>
            <person name="Goker M."/>
            <person name="Woyke T."/>
            <person name="Bristow J."/>
            <person name="Eisen J.A."/>
            <person name="Markowitz V."/>
            <person name="Hugenholtz P."/>
            <person name="Klenk H.P."/>
            <person name="Kyrpides N.C."/>
        </authorList>
    </citation>
    <scope>NUCLEOTIDE SEQUENCE</scope>
    <source>
        <strain evidence="3">DSM 17368 / JCM 12287 / NRRL B-23963</strain>
    </source>
</reference>
<keyword evidence="1" id="KW-0472">Membrane</keyword>
<protein>
    <recommendedName>
        <fullName evidence="4">Glycosyltransferase RgtA/B/C/D-like domain-containing protein</fullName>
    </recommendedName>
</protein>
<dbReference type="RefSeq" id="WP_014202028.1">
    <property type="nucleotide sequence ID" value="NC_016599.1"/>
</dbReference>
<feature type="transmembrane region" description="Helical" evidence="1">
    <location>
        <begin position="355"/>
        <end position="372"/>
    </location>
</feature>
<dbReference type="eggNOG" id="ENOG50311YK">
    <property type="taxonomic scope" value="Bacteria"/>
</dbReference>
<feature type="transmembrane region" description="Helical" evidence="1">
    <location>
        <begin position="326"/>
        <end position="349"/>
    </location>
</feature>
<evidence type="ECO:0008006" key="4">
    <source>
        <dbReference type="Google" id="ProtNLM"/>
    </source>
</evidence>